<dbReference type="SUPFAM" id="SSF53335">
    <property type="entry name" value="S-adenosyl-L-methionine-dependent methyltransferases"/>
    <property type="match status" value="1"/>
</dbReference>
<evidence type="ECO:0000313" key="3">
    <source>
        <dbReference type="EMBL" id="QVI21450.1"/>
    </source>
</evidence>
<sequence>MSNWLGAPSGDGVRPPVQPVPGARAVRFGNAELRPDAERPGGWLLTVNGIAQSYVDLDDPTYLELEYLRYAGYVVDSLEPADAPLDVVHVGGGGCTFPRYLSAVRPGSRHLVIEADEALAEFVDERLGLRSLPGVELRIADALTEITTLPADSADLVMADAFEGLRIAAGITGAGFTAEVARVLRPGGVYLLNLVGTRHHLDDICAAFPYRVLLDGDVFAGYTGNQVLAVSRVPLPLDALYRQAEQAFPPVRISAETPDGPGA</sequence>
<evidence type="ECO:0000259" key="2">
    <source>
        <dbReference type="Pfam" id="PF08241"/>
    </source>
</evidence>
<keyword evidence="4" id="KW-1185">Reference proteome</keyword>
<protein>
    <submittedName>
        <fullName evidence="3">Fused MFS/spermidine synthase</fullName>
    </submittedName>
</protein>
<dbReference type="Proteomes" id="UP000683310">
    <property type="component" value="Chromosome"/>
</dbReference>
<organism evidence="3 4">
    <name type="scientific">Nocardia tengchongensis</name>
    <dbReference type="NCBI Taxonomy" id="2055889"/>
    <lineage>
        <taxon>Bacteria</taxon>
        <taxon>Bacillati</taxon>
        <taxon>Actinomycetota</taxon>
        <taxon>Actinomycetes</taxon>
        <taxon>Mycobacteriales</taxon>
        <taxon>Nocardiaceae</taxon>
        <taxon>Nocardia</taxon>
    </lineage>
</organism>
<evidence type="ECO:0000256" key="1">
    <source>
        <dbReference type="ARBA" id="ARBA00023115"/>
    </source>
</evidence>
<proteinExistence type="predicted"/>
<dbReference type="CDD" id="cd02440">
    <property type="entry name" value="AdoMet_MTases"/>
    <property type="match status" value="1"/>
</dbReference>
<reference evidence="3 4" key="1">
    <citation type="submission" date="2021-04" db="EMBL/GenBank/DDBJ databases">
        <title>Nocardia tengchongensis.</title>
        <authorList>
            <person name="Zhuang k."/>
            <person name="Ran Y."/>
            <person name="Li W."/>
        </authorList>
    </citation>
    <scope>NUCLEOTIDE SEQUENCE [LARGE SCALE GENOMIC DNA]</scope>
    <source>
        <strain evidence="3 4">CFH S0057</strain>
    </source>
</reference>
<keyword evidence="1" id="KW-0620">Polyamine biosynthesis</keyword>
<dbReference type="RefSeq" id="WP_213557552.1">
    <property type="nucleotide sequence ID" value="NZ_JBHZDI010000187.1"/>
</dbReference>
<dbReference type="EMBL" id="CP074371">
    <property type="protein sequence ID" value="QVI21450.1"/>
    <property type="molecule type" value="Genomic_DNA"/>
</dbReference>
<dbReference type="InterPro" id="IPR029063">
    <property type="entry name" value="SAM-dependent_MTases_sf"/>
</dbReference>
<dbReference type="NCBIfam" id="NF037959">
    <property type="entry name" value="MFS_SpdSyn"/>
    <property type="match status" value="1"/>
</dbReference>
<evidence type="ECO:0000313" key="4">
    <source>
        <dbReference type="Proteomes" id="UP000683310"/>
    </source>
</evidence>
<dbReference type="Gene3D" id="3.40.50.150">
    <property type="entry name" value="Vaccinia Virus protein VP39"/>
    <property type="match status" value="1"/>
</dbReference>
<dbReference type="PANTHER" id="PTHR43317:SF1">
    <property type="entry name" value="THERMOSPERMINE SYNTHASE ACAULIS5"/>
    <property type="match status" value="1"/>
</dbReference>
<gene>
    <name evidence="3" type="ORF">KHQ06_36815</name>
</gene>
<dbReference type="InterPro" id="IPR013216">
    <property type="entry name" value="Methyltransf_11"/>
</dbReference>
<name>A0ABX8CSE5_9NOCA</name>
<dbReference type="PANTHER" id="PTHR43317">
    <property type="entry name" value="THERMOSPERMINE SYNTHASE ACAULIS5"/>
    <property type="match status" value="1"/>
</dbReference>
<accession>A0ABX8CSE5</accession>
<feature type="domain" description="Methyltransferase type 11" evidence="2">
    <location>
        <begin position="89"/>
        <end position="191"/>
    </location>
</feature>
<dbReference type="Pfam" id="PF08241">
    <property type="entry name" value="Methyltransf_11"/>
    <property type="match status" value="1"/>
</dbReference>